<dbReference type="RefSeq" id="WP_150667300.1">
    <property type="nucleotide sequence ID" value="NZ_CABPSB010000001.1"/>
</dbReference>
<protein>
    <submittedName>
        <fullName evidence="2">Uncharacterized protein</fullName>
    </submittedName>
</protein>
<feature type="region of interest" description="Disordered" evidence="1">
    <location>
        <begin position="79"/>
        <end position="102"/>
    </location>
</feature>
<evidence type="ECO:0000256" key="1">
    <source>
        <dbReference type="SAM" id="MobiDB-lite"/>
    </source>
</evidence>
<name>A0A5E4S207_9BURK</name>
<evidence type="ECO:0000313" key="3">
    <source>
        <dbReference type="Proteomes" id="UP000406256"/>
    </source>
</evidence>
<dbReference type="AlphaFoldDB" id="A0A5E4S207"/>
<gene>
    <name evidence="2" type="ORF">PAN31108_00501</name>
</gene>
<keyword evidence="3" id="KW-1185">Reference proteome</keyword>
<reference evidence="2 3" key="1">
    <citation type="submission" date="2019-08" db="EMBL/GenBank/DDBJ databases">
        <authorList>
            <person name="Peeters C."/>
        </authorList>
    </citation>
    <scope>NUCLEOTIDE SEQUENCE [LARGE SCALE GENOMIC DNA]</scope>
    <source>
        <strain evidence="2 3">LMG 31108</strain>
    </source>
</reference>
<evidence type="ECO:0000313" key="2">
    <source>
        <dbReference type="EMBL" id="VVD68664.1"/>
    </source>
</evidence>
<organism evidence="2 3">
    <name type="scientific">Pandoraea anhela</name>
    <dbReference type="NCBI Taxonomy" id="2508295"/>
    <lineage>
        <taxon>Bacteria</taxon>
        <taxon>Pseudomonadati</taxon>
        <taxon>Pseudomonadota</taxon>
        <taxon>Betaproteobacteria</taxon>
        <taxon>Burkholderiales</taxon>
        <taxon>Burkholderiaceae</taxon>
        <taxon>Pandoraea</taxon>
    </lineage>
</organism>
<accession>A0A5E4S207</accession>
<dbReference type="EMBL" id="CABPSB010000001">
    <property type="protein sequence ID" value="VVD68664.1"/>
    <property type="molecule type" value="Genomic_DNA"/>
</dbReference>
<proteinExistence type="predicted"/>
<dbReference type="Proteomes" id="UP000406256">
    <property type="component" value="Unassembled WGS sequence"/>
</dbReference>
<sequence>MPPRHVIPHTSGSRRTRVNAVDRARRAAWRHLALATLLAFGLLAVSALPHAQVQSIPPATATPLDAFHQPCVAVRTEPMTPEASVGATRTSRRTPAQDAHVGQPVRKRYVDLDNRCATPPAFAPTRDIDATAVWHVDAPVGVLTRPPRHLGALALHSMAS</sequence>
<dbReference type="OrthoDB" id="8942115at2"/>